<feature type="compositionally biased region" description="Low complexity" evidence="8">
    <location>
        <begin position="414"/>
        <end position="426"/>
    </location>
</feature>
<feature type="domain" description="EF-hand" evidence="9">
    <location>
        <begin position="75"/>
        <end position="110"/>
    </location>
</feature>
<feature type="compositionally biased region" description="Basic and acidic residues" evidence="8">
    <location>
        <begin position="594"/>
        <end position="609"/>
    </location>
</feature>
<keyword evidence="11" id="KW-1185">Reference proteome</keyword>
<feature type="compositionally biased region" description="Acidic residues" evidence="8">
    <location>
        <begin position="472"/>
        <end position="481"/>
    </location>
</feature>
<dbReference type="EMBL" id="JAAWVO010008816">
    <property type="protein sequence ID" value="MBN3312887.1"/>
    <property type="molecule type" value="Genomic_DNA"/>
</dbReference>
<dbReference type="GO" id="GO:0008017">
    <property type="term" value="F:microtubule binding"/>
    <property type="evidence" value="ECO:0007669"/>
    <property type="project" value="InterPro"/>
</dbReference>
<dbReference type="FunFam" id="1.10.238.10:FF:000003">
    <property type="entry name" value="Calmodulin A"/>
    <property type="match status" value="1"/>
</dbReference>
<feature type="region of interest" description="Disordered" evidence="8">
    <location>
        <begin position="341"/>
        <end position="717"/>
    </location>
</feature>
<evidence type="ECO:0000256" key="2">
    <source>
        <dbReference type="ARBA" id="ARBA00022490"/>
    </source>
</evidence>
<feature type="compositionally biased region" description="Polar residues" evidence="8">
    <location>
        <begin position="611"/>
        <end position="631"/>
    </location>
</feature>
<dbReference type="GO" id="GO:0005509">
    <property type="term" value="F:calcium ion binding"/>
    <property type="evidence" value="ECO:0007669"/>
    <property type="project" value="InterPro"/>
</dbReference>
<dbReference type="GO" id="GO:0031175">
    <property type="term" value="P:neuron projection development"/>
    <property type="evidence" value="ECO:0007669"/>
    <property type="project" value="TreeGrafter"/>
</dbReference>
<evidence type="ECO:0000256" key="8">
    <source>
        <dbReference type="SAM" id="MobiDB-lite"/>
    </source>
</evidence>
<evidence type="ECO:0000256" key="1">
    <source>
        <dbReference type="ARBA" id="ARBA00004245"/>
    </source>
</evidence>
<feature type="region of interest" description="Disordered" evidence="8">
    <location>
        <begin position="141"/>
        <end position="319"/>
    </location>
</feature>
<evidence type="ECO:0000313" key="10">
    <source>
        <dbReference type="EMBL" id="MBN3312887.1"/>
    </source>
</evidence>
<evidence type="ECO:0000256" key="5">
    <source>
        <dbReference type="ARBA" id="ARBA00022737"/>
    </source>
</evidence>
<proteinExistence type="predicted"/>
<protein>
    <recommendedName>
        <fullName evidence="7">Microtubule-associated protein</fullName>
    </recommendedName>
</protein>
<keyword evidence="2 7" id="KW-0963">Cytoplasm</keyword>
<evidence type="ECO:0000313" key="11">
    <source>
        <dbReference type="Proteomes" id="UP000736164"/>
    </source>
</evidence>
<organism evidence="10 11">
    <name type="scientific">Atractosteus spatula</name>
    <name type="common">Alligator gar</name>
    <name type="synonym">Lepisosteus spatula</name>
    <dbReference type="NCBI Taxonomy" id="7917"/>
    <lineage>
        <taxon>Eukaryota</taxon>
        <taxon>Metazoa</taxon>
        <taxon>Chordata</taxon>
        <taxon>Craniata</taxon>
        <taxon>Vertebrata</taxon>
        <taxon>Euteleostomi</taxon>
        <taxon>Actinopterygii</taxon>
        <taxon>Neopterygii</taxon>
        <taxon>Holostei</taxon>
        <taxon>Semionotiformes</taxon>
        <taxon>Lepisosteidae</taxon>
        <taxon>Atractosteus</taxon>
    </lineage>
</organism>
<dbReference type="PROSITE" id="PS50222">
    <property type="entry name" value="EF_HAND_2"/>
    <property type="match status" value="1"/>
</dbReference>
<dbReference type="CDD" id="cd00051">
    <property type="entry name" value="EFh"/>
    <property type="match status" value="1"/>
</dbReference>
<dbReference type="PROSITE" id="PS00229">
    <property type="entry name" value="TAU_MAP_1"/>
    <property type="match status" value="3"/>
</dbReference>
<feature type="compositionally biased region" description="Low complexity" evidence="8">
    <location>
        <begin position="545"/>
        <end position="557"/>
    </location>
</feature>
<sequence length="1002" mass="105181">FKEAFTLFDRTPTGEMKITYAQCGDVLRALGQNPTNAEVVKILGKPKPEEMNTKMLDFETFLPMLQHISKSKDQGTMEDFIEGLRVFDKEGNGTVMGAELRHVLATLGEKMTEHEVEQLMAGQEDANGCINYEGTEQLCDWARESGGGGADSRTDLESQEPAADEMPEEPVSEASHAESASSGEEVQQAPGGTGSAGVPPVPATGQGMMRLPLAGAGRPSSKGASWGFAEEEGVQGDQPLSPSGSFRHPEGRPPLLSPDAAERRESEPEESPSGDISAGRSLSGSEEERDLRVSESGEPNVMTAELTREEGRGDGFVYAGEQLPDRGFRAAEEATVCAWSTASVPSPAGEQDLPGDDQQQAEPSPDFPLPSEEERRRVLSFDYAEPQGPAGPDGLAFGSPGQENGVEPLWKGEASPAASPGSPISPYVETSERKAVSGSRRQSELEEADGFWDFPTSNTERAPPAETGREDTEPEFAEESDSGVAPTDYTEPTDEDLIDTVQAAQLAQPPSVATSDATSVVSEEPEAQGLTPKMEAGDPRDNQRSASPSSSKAPAEAGVASSPRTAAKFQRTGPKDAAPPRQTRAPVAHGKAKAKAEAEKEHTPADVKVKTPQTSATKVRPTSTPKRPSSVTTAPPKKTAPGPTSSTAASPASRLATVTSKPGAGPRDAKPRGAEAKGAVRSPASKAAGGARSQAPGSKIPAKTPTPGALAGVPAASSGTVRSRDFLQENDLFFFPLLMVFLALPPRAESPKTPERSGYSSPSTPKSPGSRSHTPGQASASAAKEAKKVAVVRTPPKSPASVKNRAPVPLAPMPDLKNVRSKIGSIDNIKHMPGGGKVQIINKKMDLTSVQSRCGSKDNIKHIPGGGTVQIVHKKIDLSNVTSKCGSKDNIRHKPGGGNVEIKSEKLDFKVQSKIGSLGNIGHVPGGGNKKIESHKLTFREQAKARTDHGAEIVYKSPTVSTDGSPRRLSNVSSTGSINMMDSPQLATLADEVSASLAKQGL</sequence>
<evidence type="ECO:0000256" key="3">
    <source>
        <dbReference type="ARBA" id="ARBA00022553"/>
    </source>
</evidence>
<dbReference type="InterPro" id="IPR001084">
    <property type="entry name" value="MAP_tubulin-bd_rpt"/>
</dbReference>
<feature type="region of interest" description="Disordered" evidence="8">
    <location>
        <begin position="748"/>
        <end position="814"/>
    </location>
</feature>
<feature type="compositionally biased region" description="Polar residues" evidence="8">
    <location>
        <begin position="758"/>
        <end position="777"/>
    </location>
</feature>
<evidence type="ECO:0000256" key="7">
    <source>
        <dbReference type="RuleBase" id="RU000686"/>
    </source>
</evidence>
<feature type="compositionally biased region" description="Low complexity" evidence="8">
    <location>
        <begin position="632"/>
        <end position="653"/>
    </location>
</feature>
<name>A0A8J7NGS0_ATRSP</name>
<dbReference type="Pfam" id="PF00418">
    <property type="entry name" value="Tubulin-binding"/>
    <property type="match status" value="4"/>
</dbReference>
<dbReference type="InterPro" id="IPR002048">
    <property type="entry name" value="EF_hand_dom"/>
</dbReference>
<dbReference type="AlphaFoldDB" id="A0A8J7NGS0"/>
<dbReference type="PROSITE" id="PS51491">
    <property type="entry name" value="TAU_MAP_2"/>
    <property type="match status" value="4"/>
</dbReference>
<accession>A0A8J7NGS0</accession>
<dbReference type="InterPro" id="IPR027324">
    <property type="entry name" value="MAP2/MAP4/Tau"/>
</dbReference>
<evidence type="ECO:0000259" key="9">
    <source>
        <dbReference type="PROSITE" id="PS50222"/>
    </source>
</evidence>
<feature type="compositionally biased region" description="Low complexity" evidence="8">
    <location>
        <begin position="511"/>
        <end position="522"/>
    </location>
</feature>
<dbReference type="GO" id="GO:0005874">
    <property type="term" value="C:microtubule"/>
    <property type="evidence" value="ECO:0007669"/>
    <property type="project" value="UniProtKB-KW"/>
</dbReference>
<evidence type="ECO:0000256" key="6">
    <source>
        <dbReference type="ARBA" id="ARBA00023212"/>
    </source>
</evidence>
<dbReference type="PANTHER" id="PTHR11501">
    <property type="entry name" value="MICROTUBULE-ASSOCIATED PROTEIN"/>
    <property type="match status" value="1"/>
</dbReference>
<keyword evidence="3" id="KW-0597">Phosphoprotein</keyword>
<feature type="compositionally biased region" description="Acidic residues" evidence="8">
    <location>
        <begin position="162"/>
        <end position="171"/>
    </location>
</feature>
<gene>
    <name evidence="10" type="primary">Mapt</name>
    <name evidence="10" type="ORF">GTO95_0007618</name>
</gene>
<feature type="compositionally biased region" description="Low complexity" evidence="8">
    <location>
        <begin position="172"/>
        <end position="185"/>
    </location>
</feature>
<keyword evidence="5" id="KW-0677">Repeat</keyword>
<feature type="non-terminal residue" evidence="10">
    <location>
        <position position="1"/>
    </location>
</feature>
<dbReference type="PANTHER" id="PTHR11501:SF14">
    <property type="entry name" value="MICROTUBULE-ASSOCIATED PROTEIN TAU"/>
    <property type="match status" value="1"/>
</dbReference>
<keyword evidence="4 7" id="KW-0493">Microtubule</keyword>
<feature type="non-terminal residue" evidence="10">
    <location>
        <position position="1002"/>
    </location>
</feature>
<comment type="subcellular location">
    <subcellularLocation>
        <location evidence="1 7">Cytoplasm</location>
        <location evidence="1 7">Cytoskeleton</location>
    </subcellularLocation>
</comment>
<keyword evidence="6 7" id="KW-0206">Cytoskeleton</keyword>
<dbReference type="InterPro" id="IPR011992">
    <property type="entry name" value="EF-hand-dom_pair"/>
</dbReference>
<feature type="region of interest" description="Disordered" evidence="8">
    <location>
        <begin position="958"/>
        <end position="978"/>
    </location>
</feature>
<evidence type="ECO:0000256" key="4">
    <source>
        <dbReference type="ARBA" id="ARBA00022701"/>
    </source>
</evidence>
<dbReference type="Gene3D" id="1.10.238.10">
    <property type="entry name" value="EF-hand"/>
    <property type="match status" value="2"/>
</dbReference>
<reference evidence="10" key="1">
    <citation type="journal article" date="2021" name="Cell">
        <title>Tracing the genetic footprints of vertebrate landing in non-teleost ray-finned fishes.</title>
        <authorList>
            <person name="Bi X."/>
            <person name="Wang K."/>
            <person name="Yang L."/>
            <person name="Pan H."/>
            <person name="Jiang H."/>
            <person name="Wei Q."/>
            <person name="Fang M."/>
            <person name="Yu H."/>
            <person name="Zhu C."/>
            <person name="Cai Y."/>
            <person name="He Y."/>
            <person name="Gan X."/>
            <person name="Zeng H."/>
            <person name="Yu D."/>
            <person name="Zhu Y."/>
            <person name="Jiang H."/>
            <person name="Qiu Q."/>
            <person name="Yang H."/>
            <person name="Zhang Y.E."/>
            <person name="Wang W."/>
            <person name="Zhu M."/>
            <person name="He S."/>
            <person name="Zhang G."/>
        </authorList>
    </citation>
    <scope>NUCLEOTIDE SEQUENCE</scope>
    <source>
        <strain evidence="10">Allg_001</strain>
    </source>
</reference>
<dbReference type="GO" id="GO:0000226">
    <property type="term" value="P:microtubule cytoskeleton organization"/>
    <property type="evidence" value="ECO:0007669"/>
    <property type="project" value="TreeGrafter"/>
</dbReference>
<comment type="caution">
    <text evidence="10">The sequence shown here is derived from an EMBL/GenBank/DDBJ whole genome shotgun (WGS) entry which is preliminary data.</text>
</comment>
<dbReference type="Proteomes" id="UP000736164">
    <property type="component" value="Unassembled WGS sequence"/>
</dbReference>
<dbReference type="SUPFAM" id="SSF47473">
    <property type="entry name" value="EF-hand"/>
    <property type="match status" value="1"/>
</dbReference>
<dbReference type="GO" id="GO:0043005">
    <property type="term" value="C:neuron projection"/>
    <property type="evidence" value="ECO:0007669"/>
    <property type="project" value="TreeGrafter"/>
</dbReference>